<protein>
    <submittedName>
        <fullName evidence="5">LacI family transcriptional regulator</fullName>
    </submittedName>
</protein>
<evidence type="ECO:0000256" key="1">
    <source>
        <dbReference type="ARBA" id="ARBA00023015"/>
    </source>
</evidence>
<reference evidence="6" key="1">
    <citation type="submission" date="2019-01" db="EMBL/GenBank/DDBJ databases">
        <title>Draft genomes of a novel of Sporanaerobacter strains.</title>
        <authorList>
            <person name="Ma S."/>
        </authorList>
    </citation>
    <scope>NUCLEOTIDE SEQUENCE [LARGE SCALE GENOMIC DNA]</scope>
    <source>
        <strain evidence="6">NJN-17</strain>
    </source>
</reference>
<keyword evidence="1" id="KW-0805">Transcription regulation</keyword>
<dbReference type="AlphaFoldDB" id="A0A410Q9B6"/>
<dbReference type="Proteomes" id="UP000287969">
    <property type="component" value="Chromosome"/>
</dbReference>
<dbReference type="PANTHER" id="PTHR30146">
    <property type="entry name" value="LACI-RELATED TRANSCRIPTIONAL REPRESSOR"/>
    <property type="match status" value="1"/>
</dbReference>
<dbReference type="Gene3D" id="1.10.260.40">
    <property type="entry name" value="lambda repressor-like DNA-binding domains"/>
    <property type="match status" value="1"/>
</dbReference>
<evidence type="ECO:0000256" key="2">
    <source>
        <dbReference type="ARBA" id="ARBA00023125"/>
    </source>
</evidence>
<evidence type="ECO:0000313" key="5">
    <source>
        <dbReference type="EMBL" id="QAT60474.1"/>
    </source>
</evidence>
<dbReference type="InterPro" id="IPR028082">
    <property type="entry name" value="Peripla_BP_I"/>
</dbReference>
<dbReference type="SMART" id="SM00354">
    <property type="entry name" value="HTH_LACI"/>
    <property type="match status" value="1"/>
</dbReference>
<dbReference type="InterPro" id="IPR001761">
    <property type="entry name" value="Peripla_BP/Lac1_sug-bd_dom"/>
</dbReference>
<accession>A0A410Q9B6</accession>
<dbReference type="GO" id="GO:0000976">
    <property type="term" value="F:transcription cis-regulatory region binding"/>
    <property type="evidence" value="ECO:0007669"/>
    <property type="project" value="TreeGrafter"/>
</dbReference>
<organism evidence="5 6">
    <name type="scientific">Acidilutibacter cellobiosedens</name>
    <dbReference type="NCBI Taxonomy" id="2507161"/>
    <lineage>
        <taxon>Bacteria</taxon>
        <taxon>Bacillati</taxon>
        <taxon>Bacillota</taxon>
        <taxon>Tissierellia</taxon>
        <taxon>Tissierellales</taxon>
        <taxon>Acidilutibacteraceae</taxon>
        <taxon>Acidilutibacter</taxon>
    </lineage>
</organism>
<dbReference type="Gene3D" id="3.40.50.2300">
    <property type="match status" value="2"/>
</dbReference>
<dbReference type="KEGG" id="spoa:EQM13_02245"/>
<dbReference type="SUPFAM" id="SSF53822">
    <property type="entry name" value="Periplasmic binding protein-like I"/>
    <property type="match status" value="1"/>
</dbReference>
<keyword evidence="6" id="KW-1185">Reference proteome</keyword>
<dbReference type="CDD" id="cd01392">
    <property type="entry name" value="HTH_LacI"/>
    <property type="match status" value="1"/>
</dbReference>
<dbReference type="CDD" id="cd06267">
    <property type="entry name" value="PBP1_LacI_sugar_binding-like"/>
    <property type="match status" value="1"/>
</dbReference>
<dbReference type="OrthoDB" id="369222at2"/>
<feature type="domain" description="HTH lacI-type" evidence="4">
    <location>
        <begin position="5"/>
        <end position="60"/>
    </location>
</feature>
<dbReference type="InterPro" id="IPR000843">
    <property type="entry name" value="HTH_LacI"/>
</dbReference>
<proteinExistence type="predicted"/>
<gene>
    <name evidence="5" type="ORF">EQM13_02245</name>
</gene>
<keyword evidence="3" id="KW-0804">Transcription</keyword>
<sequence>MSQKVTLKSIAKKANVSISAVSLVLNNKPCRISKEKREEIIKIAKKSNYRPNLIARSLVTNISKILGLIVPDLENLFFSSLTKGIESNCKKDGYSLMIINTNDSYHEDCKAISLLSSRKVDGLFIVLGQESYRHKKKIKELLANLNIPFVLVDRNLDNFECNQVFYDNELGAYKAVSYLIQNGHSKIGCIKGPDKVNNSILRFKGYCHALKENNIKINKKYIVDGDFRYLGGFNATKALMNEDITAIFVSNDMMALGCMNYLIQHKISIPKEISIISYDNVLYRYLLGNEITSVAQDIPVLAKKAYDLLKENLNNVTKNQIISLSPVLIEKNSVQKLR</sequence>
<dbReference type="GO" id="GO:0003700">
    <property type="term" value="F:DNA-binding transcription factor activity"/>
    <property type="evidence" value="ECO:0007669"/>
    <property type="project" value="TreeGrafter"/>
</dbReference>
<dbReference type="EMBL" id="CP035282">
    <property type="protein sequence ID" value="QAT60474.1"/>
    <property type="molecule type" value="Genomic_DNA"/>
</dbReference>
<dbReference type="PANTHER" id="PTHR30146:SF109">
    <property type="entry name" value="HTH-TYPE TRANSCRIPTIONAL REGULATOR GALS"/>
    <property type="match status" value="1"/>
</dbReference>
<evidence type="ECO:0000256" key="3">
    <source>
        <dbReference type="ARBA" id="ARBA00023163"/>
    </source>
</evidence>
<dbReference type="SUPFAM" id="SSF47413">
    <property type="entry name" value="lambda repressor-like DNA-binding domains"/>
    <property type="match status" value="1"/>
</dbReference>
<dbReference type="InterPro" id="IPR010982">
    <property type="entry name" value="Lambda_DNA-bd_dom_sf"/>
</dbReference>
<evidence type="ECO:0000259" key="4">
    <source>
        <dbReference type="PROSITE" id="PS50932"/>
    </source>
</evidence>
<dbReference type="Pfam" id="PF00356">
    <property type="entry name" value="LacI"/>
    <property type="match status" value="1"/>
</dbReference>
<dbReference type="Pfam" id="PF00532">
    <property type="entry name" value="Peripla_BP_1"/>
    <property type="match status" value="1"/>
</dbReference>
<name>A0A410Q9B6_9FIRM</name>
<dbReference type="PROSITE" id="PS50932">
    <property type="entry name" value="HTH_LACI_2"/>
    <property type="match status" value="1"/>
</dbReference>
<dbReference type="RefSeq" id="WP_128751841.1">
    <property type="nucleotide sequence ID" value="NZ_CP035282.1"/>
</dbReference>
<evidence type="ECO:0000313" key="6">
    <source>
        <dbReference type="Proteomes" id="UP000287969"/>
    </source>
</evidence>
<keyword evidence="2" id="KW-0238">DNA-binding</keyword>